<evidence type="ECO:0000313" key="8">
    <source>
        <dbReference type="EMBL" id="KAF1036047.1"/>
    </source>
</evidence>
<dbReference type="InterPro" id="IPR053926">
    <property type="entry name" value="RecX_HTH_1st"/>
</dbReference>
<dbReference type="Gene3D" id="1.10.10.10">
    <property type="entry name" value="Winged helix-like DNA-binding domain superfamily/Winged helix DNA-binding domain"/>
    <property type="match status" value="3"/>
</dbReference>
<comment type="function">
    <text evidence="5">Modulates RecA activity.</text>
</comment>
<comment type="caution">
    <text evidence="8">The sequence shown here is derived from an EMBL/GenBank/DDBJ whole genome shotgun (WGS) entry which is preliminary data.</text>
</comment>
<sequence>MPRPPISLKARALKYLSSREHSRLELARKLTPYAQEGDDIEALLNWLEQSRFLSEERFSESLVNRRAARYGNNRILSELHGHGIEGEALIDLKADLAAGEGERAAQVLRRKFSMPPADAETRAKQMRFLQQRGFSHRSIRDAFKTAWAEDEGEEQES</sequence>
<accession>A0A7V8FSZ9</accession>
<evidence type="ECO:0000259" key="7">
    <source>
        <dbReference type="Pfam" id="PF21982"/>
    </source>
</evidence>
<dbReference type="GO" id="GO:0006282">
    <property type="term" value="P:regulation of DNA repair"/>
    <property type="evidence" value="ECO:0007669"/>
    <property type="project" value="UniProtKB-UniRule"/>
</dbReference>
<dbReference type="GO" id="GO:0005737">
    <property type="term" value="C:cytoplasm"/>
    <property type="evidence" value="ECO:0007669"/>
    <property type="project" value="UniProtKB-SubCell"/>
</dbReference>
<gene>
    <name evidence="5 8" type="primary">recX</name>
    <name evidence="8" type="ORF">GAK35_04119</name>
</gene>
<evidence type="ECO:0000256" key="2">
    <source>
        <dbReference type="ARBA" id="ARBA00009695"/>
    </source>
</evidence>
<reference evidence="9" key="1">
    <citation type="journal article" date="2020" name="MBio">
        <title>Horizontal gene transfer to a defensive symbiont with a reduced genome amongst a multipartite beetle microbiome.</title>
        <authorList>
            <person name="Waterworth S.C."/>
            <person name="Florez L.V."/>
            <person name="Rees E.R."/>
            <person name="Hertweck C."/>
            <person name="Kaltenpoth M."/>
            <person name="Kwan J.C."/>
        </authorList>
    </citation>
    <scope>NUCLEOTIDE SEQUENCE [LARGE SCALE GENOMIC DNA]</scope>
</reference>
<dbReference type="InterPro" id="IPR036388">
    <property type="entry name" value="WH-like_DNA-bd_sf"/>
</dbReference>
<dbReference type="Proteomes" id="UP000462435">
    <property type="component" value="Unassembled WGS sequence"/>
</dbReference>
<evidence type="ECO:0000256" key="4">
    <source>
        <dbReference type="ARBA" id="ARBA00022490"/>
    </source>
</evidence>
<protein>
    <recommendedName>
        <fullName evidence="3 5">Regulatory protein RecX</fullName>
    </recommendedName>
</protein>
<keyword evidence="4 5" id="KW-0963">Cytoplasm</keyword>
<evidence type="ECO:0000313" key="9">
    <source>
        <dbReference type="Proteomes" id="UP000462435"/>
    </source>
</evidence>
<comment type="subcellular location">
    <subcellularLocation>
        <location evidence="1 5">Cytoplasm</location>
    </subcellularLocation>
</comment>
<name>A0A7V8FSZ9_9BURK</name>
<feature type="domain" description="RecX first three-helical" evidence="7">
    <location>
        <begin position="9"/>
        <end position="47"/>
    </location>
</feature>
<dbReference type="InterPro" id="IPR003783">
    <property type="entry name" value="Regulatory_RecX"/>
</dbReference>
<evidence type="ECO:0000256" key="5">
    <source>
        <dbReference type="HAMAP-Rule" id="MF_01114"/>
    </source>
</evidence>
<dbReference type="InterPro" id="IPR053925">
    <property type="entry name" value="RecX_HTH_3rd"/>
</dbReference>
<dbReference type="Pfam" id="PF21982">
    <property type="entry name" value="RecX_HTH1"/>
    <property type="match status" value="1"/>
</dbReference>
<feature type="domain" description="RecX third three-helical" evidence="6">
    <location>
        <begin position="102"/>
        <end position="142"/>
    </location>
</feature>
<dbReference type="Pfam" id="PF21981">
    <property type="entry name" value="RecX_HTH3"/>
    <property type="match status" value="1"/>
</dbReference>
<comment type="similarity">
    <text evidence="2 5">Belongs to the RecX family.</text>
</comment>
<dbReference type="EMBL" id="WNDX01000206">
    <property type="protein sequence ID" value="KAF1036047.1"/>
    <property type="molecule type" value="Genomic_DNA"/>
</dbReference>
<dbReference type="AlphaFoldDB" id="A0A7V8FSZ9"/>
<dbReference type="PANTHER" id="PTHR33602">
    <property type="entry name" value="REGULATORY PROTEIN RECX FAMILY PROTEIN"/>
    <property type="match status" value="1"/>
</dbReference>
<evidence type="ECO:0000256" key="1">
    <source>
        <dbReference type="ARBA" id="ARBA00004496"/>
    </source>
</evidence>
<evidence type="ECO:0000256" key="3">
    <source>
        <dbReference type="ARBA" id="ARBA00018111"/>
    </source>
</evidence>
<dbReference type="PANTHER" id="PTHR33602:SF1">
    <property type="entry name" value="REGULATORY PROTEIN RECX FAMILY PROTEIN"/>
    <property type="match status" value="1"/>
</dbReference>
<proteinExistence type="inferred from homology"/>
<dbReference type="NCBIfam" id="NF001055">
    <property type="entry name" value="PRK00117.2-5"/>
    <property type="match status" value="1"/>
</dbReference>
<dbReference type="HAMAP" id="MF_01114">
    <property type="entry name" value="RecX"/>
    <property type="match status" value="1"/>
</dbReference>
<evidence type="ECO:0000259" key="6">
    <source>
        <dbReference type="Pfam" id="PF21981"/>
    </source>
</evidence>
<organism evidence="8 9">
    <name type="scientific">Herbaspirillum frisingense</name>
    <dbReference type="NCBI Taxonomy" id="92645"/>
    <lineage>
        <taxon>Bacteria</taxon>
        <taxon>Pseudomonadati</taxon>
        <taxon>Pseudomonadota</taxon>
        <taxon>Betaproteobacteria</taxon>
        <taxon>Burkholderiales</taxon>
        <taxon>Oxalobacteraceae</taxon>
        <taxon>Herbaspirillum</taxon>
    </lineage>
</organism>